<dbReference type="Proteomes" id="UP000219331">
    <property type="component" value="Unassembled WGS sequence"/>
</dbReference>
<evidence type="ECO:0000256" key="1">
    <source>
        <dbReference type="SAM" id="MobiDB-lite"/>
    </source>
</evidence>
<protein>
    <submittedName>
        <fullName evidence="2">Uncharacterized protein</fullName>
    </submittedName>
</protein>
<keyword evidence="3" id="KW-1185">Reference proteome</keyword>
<dbReference type="STRING" id="538381.GCA_001696535_01569"/>
<evidence type="ECO:0000313" key="3">
    <source>
        <dbReference type="Proteomes" id="UP000219331"/>
    </source>
</evidence>
<dbReference type="RefSeq" id="WP_097173763.1">
    <property type="nucleotide sequence ID" value="NZ_OBML01000001.1"/>
</dbReference>
<dbReference type="OrthoDB" id="7861075at2"/>
<accession>A0A285R9N0</accession>
<organism evidence="2 3">
    <name type="scientific">Stappia indica</name>
    <dbReference type="NCBI Taxonomy" id="538381"/>
    <lineage>
        <taxon>Bacteria</taxon>
        <taxon>Pseudomonadati</taxon>
        <taxon>Pseudomonadota</taxon>
        <taxon>Alphaproteobacteria</taxon>
        <taxon>Hyphomicrobiales</taxon>
        <taxon>Stappiaceae</taxon>
        <taxon>Stappia</taxon>
    </lineage>
</organism>
<proteinExistence type="predicted"/>
<dbReference type="EMBL" id="OBML01000001">
    <property type="protein sequence ID" value="SOB90409.1"/>
    <property type="molecule type" value="Genomic_DNA"/>
</dbReference>
<reference evidence="2 3" key="1">
    <citation type="submission" date="2017-08" db="EMBL/GenBank/DDBJ databases">
        <authorList>
            <person name="de Groot N.N."/>
        </authorList>
    </citation>
    <scope>NUCLEOTIDE SEQUENCE [LARGE SCALE GENOMIC DNA]</scope>
    <source>
        <strain evidence="2 3">USBA 352</strain>
    </source>
</reference>
<name>A0A285R9N0_9HYPH</name>
<gene>
    <name evidence="2" type="ORF">SAMN05421512_101442</name>
</gene>
<dbReference type="AlphaFoldDB" id="A0A285R9N0"/>
<sequence>MPLIGKSFGGGYGSTKKVSGYQQIQQWKAKQKAHSQKFLNQQAVASNVFAVGVSETQTATEMLFNNVAARVKKAAQAKLAEQNEGIDKAIESLDSAKSDIKSASKTDSTADSKSDSNSDSKSDGKKTEGVDVTV</sequence>
<feature type="region of interest" description="Disordered" evidence="1">
    <location>
        <begin position="96"/>
        <end position="134"/>
    </location>
</feature>
<evidence type="ECO:0000313" key="2">
    <source>
        <dbReference type="EMBL" id="SOB90409.1"/>
    </source>
</evidence>